<dbReference type="EMBL" id="VTPC01003600">
    <property type="protein sequence ID" value="KAF2898280.1"/>
    <property type="molecule type" value="Genomic_DNA"/>
</dbReference>
<comment type="caution">
    <text evidence="2">The sequence shown here is derived from an EMBL/GenBank/DDBJ whole genome shotgun (WGS) entry which is preliminary data.</text>
</comment>
<evidence type="ECO:0000313" key="3">
    <source>
        <dbReference type="Proteomes" id="UP000801492"/>
    </source>
</evidence>
<evidence type="ECO:0008006" key="4">
    <source>
        <dbReference type="Google" id="ProtNLM"/>
    </source>
</evidence>
<evidence type="ECO:0000313" key="2">
    <source>
        <dbReference type="EMBL" id="KAF2898280.1"/>
    </source>
</evidence>
<name>A0A8K0D2M2_IGNLU</name>
<proteinExistence type="predicted"/>
<sequence>MKAILEASDDSFDSSSSDEDFDPLESGGVSDKEDSDGKDVATPVSNTDNAIVWTDPPLLNRQYFVFSETSGLLQQPTGNRPADFYNLLVDDKFYDLIVEQSNIYAEEVFVSSVAAKSRITEWKPLTKKEL</sequence>
<keyword evidence="3" id="KW-1185">Reference proteome</keyword>
<reference evidence="2" key="1">
    <citation type="submission" date="2019-08" db="EMBL/GenBank/DDBJ databases">
        <title>The genome of the North American firefly Photinus pyralis.</title>
        <authorList>
            <consortium name="Photinus pyralis genome working group"/>
            <person name="Fallon T.R."/>
            <person name="Sander Lower S.E."/>
            <person name="Weng J.-K."/>
        </authorList>
    </citation>
    <scope>NUCLEOTIDE SEQUENCE</scope>
    <source>
        <strain evidence="2">TRF0915ILg1</strain>
        <tissue evidence="2">Whole body</tissue>
    </source>
</reference>
<gene>
    <name evidence="2" type="ORF">ILUMI_07896</name>
</gene>
<dbReference type="AlphaFoldDB" id="A0A8K0D2M2"/>
<accession>A0A8K0D2M2</accession>
<dbReference type="OrthoDB" id="6740508at2759"/>
<feature type="region of interest" description="Disordered" evidence="1">
    <location>
        <begin position="1"/>
        <end position="45"/>
    </location>
</feature>
<feature type="compositionally biased region" description="Basic and acidic residues" evidence="1">
    <location>
        <begin position="30"/>
        <end position="39"/>
    </location>
</feature>
<evidence type="ECO:0000256" key="1">
    <source>
        <dbReference type="SAM" id="MobiDB-lite"/>
    </source>
</evidence>
<dbReference type="Proteomes" id="UP000801492">
    <property type="component" value="Unassembled WGS sequence"/>
</dbReference>
<protein>
    <recommendedName>
        <fullName evidence="4">PiggyBac transposable element-derived protein domain-containing protein</fullName>
    </recommendedName>
</protein>
<organism evidence="2 3">
    <name type="scientific">Ignelater luminosus</name>
    <name type="common">Cucubano</name>
    <name type="synonym">Pyrophorus luminosus</name>
    <dbReference type="NCBI Taxonomy" id="2038154"/>
    <lineage>
        <taxon>Eukaryota</taxon>
        <taxon>Metazoa</taxon>
        <taxon>Ecdysozoa</taxon>
        <taxon>Arthropoda</taxon>
        <taxon>Hexapoda</taxon>
        <taxon>Insecta</taxon>
        <taxon>Pterygota</taxon>
        <taxon>Neoptera</taxon>
        <taxon>Endopterygota</taxon>
        <taxon>Coleoptera</taxon>
        <taxon>Polyphaga</taxon>
        <taxon>Elateriformia</taxon>
        <taxon>Elateroidea</taxon>
        <taxon>Elateridae</taxon>
        <taxon>Agrypninae</taxon>
        <taxon>Pyrophorini</taxon>
        <taxon>Ignelater</taxon>
    </lineage>
</organism>
<feature type="compositionally biased region" description="Acidic residues" evidence="1">
    <location>
        <begin position="7"/>
        <end position="23"/>
    </location>
</feature>